<gene>
    <name evidence="2" type="ORF">WG66_8055</name>
</gene>
<dbReference type="AlphaFoldDB" id="A0A0W0FSP5"/>
<feature type="region of interest" description="Disordered" evidence="1">
    <location>
        <begin position="81"/>
        <end position="101"/>
    </location>
</feature>
<feature type="compositionally biased region" description="Polar residues" evidence="1">
    <location>
        <begin position="35"/>
        <end position="52"/>
    </location>
</feature>
<feature type="region of interest" description="Disordered" evidence="1">
    <location>
        <begin position="22"/>
        <end position="52"/>
    </location>
</feature>
<reference evidence="2 3" key="1">
    <citation type="submission" date="2015-12" db="EMBL/GenBank/DDBJ databases">
        <title>Draft genome sequence of Moniliophthora roreri, the causal agent of frosty pod rot of cacao.</title>
        <authorList>
            <person name="Aime M.C."/>
            <person name="Diaz-Valderrama J.R."/>
            <person name="Kijpornyongpan T."/>
            <person name="Phillips-Mora W."/>
        </authorList>
    </citation>
    <scope>NUCLEOTIDE SEQUENCE [LARGE SCALE GENOMIC DNA]</scope>
    <source>
        <strain evidence="2 3">MCA 2952</strain>
    </source>
</reference>
<protein>
    <submittedName>
        <fullName evidence="2">Uncharacterized protein</fullName>
    </submittedName>
</protein>
<name>A0A0W0FSP5_MONRR</name>
<dbReference type="EMBL" id="LATX01001684">
    <property type="protein sequence ID" value="KTB39367.1"/>
    <property type="molecule type" value="Genomic_DNA"/>
</dbReference>
<organism evidence="2 3">
    <name type="scientific">Moniliophthora roreri</name>
    <name type="common">Frosty pod rot fungus</name>
    <name type="synonym">Monilia roreri</name>
    <dbReference type="NCBI Taxonomy" id="221103"/>
    <lineage>
        <taxon>Eukaryota</taxon>
        <taxon>Fungi</taxon>
        <taxon>Dikarya</taxon>
        <taxon>Basidiomycota</taxon>
        <taxon>Agaricomycotina</taxon>
        <taxon>Agaricomycetes</taxon>
        <taxon>Agaricomycetidae</taxon>
        <taxon>Agaricales</taxon>
        <taxon>Marasmiineae</taxon>
        <taxon>Marasmiaceae</taxon>
        <taxon>Moniliophthora</taxon>
    </lineage>
</organism>
<evidence type="ECO:0000256" key="1">
    <source>
        <dbReference type="SAM" id="MobiDB-lite"/>
    </source>
</evidence>
<evidence type="ECO:0000313" key="3">
    <source>
        <dbReference type="Proteomes" id="UP000054988"/>
    </source>
</evidence>
<comment type="caution">
    <text evidence="2">The sequence shown here is derived from an EMBL/GenBank/DDBJ whole genome shotgun (WGS) entry which is preliminary data.</text>
</comment>
<proteinExistence type="predicted"/>
<dbReference type="Proteomes" id="UP000054988">
    <property type="component" value="Unassembled WGS sequence"/>
</dbReference>
<sequence>MVWLASRLLAFEQWKKQLWDELETGSSPPPFTPIRPTQQVQPNPAQDAPSLSNEELQVCKQMRVSASASKATLVYISDSSEDVDEEFQETQPALAPPPSEPQSFPITTFVDVEGPPVLKKGKTVRGNKMVPGEKVPHGPFTTTDRDSYLMYLGSLAKCVGAPVGCLWVETMKWWGAKGVSKSDPFSLSTEAVYAHLITRLQTNMKVCKGPAIASIHVHMMEPKDSQHLLQDTQACLESGGLLRKSVILDSYISDAHSGDKKLPVDALLKGTVDQLNDMYKISTCYLPAHKSLRCVRYELQDWHFELTLTRARVWAQWIITIIFQSAISSSSRIK</sequence>
<accession>A0A0W0FSP5</accession>
<evidence type="ECO:0000313" key="2">
    <source>
        <dbReference type="EMBL" id="KTB39367.1"/>
    </source>
</evidence>